<dbReference type="AlphaFoldDB" id="A0A0F9BRG5"/>
<accession>A0A0F9BRG5</accession>
<feature type="non-terminal residue" evidence="1">
    <location>
        <position position="1"/>
    </location>
</feature>
<dbReference type="EMBL" id="LAZR01036571">
    <property type="protein sequence ID" value="KKL24499.1"/>
    <property type="molecule type" value="Genomic_DNA"/>
</dbReference>
<organism evidence="1">
    <name type="scientific">marine sediment metagenome</name>
    <dbReference type="NCBI Taxonomy" id="412755"/>
    <lineage>
        <taxon>unclassified sequences</taxon>
        <taxon>metagenomes</taxon>
        <taxon>ecological metagenomes</taxon>
    </lineage>
</organism>
<name>A0A0F9BRG5_9ZZZZ</name>
<proteinExistence type="predicted"/>
<protein>
    <recommendedName>
        <fullName evidence="2">PD(D/E)XK endonuclease domain-containing protein</fullName>
    </recommendedName>
</protein>
<gene>
    <name evidence="1" type="ORF">LCGC14_2414700</name>
</gene>
<sequence>RHLYPDVDVCVICGLIGCVCAELDRPRLQCVHCNCKLTDRSSQWCEQCRDSNGNGLRRRNCSECGKEFSTGARLKVTCSVECSHAKRYRKAKERAQNCVVAWRRRCGRIGAIENRRTANAAESLFDVLAANRSWLNAEVKGACSTSGFDRVVNRGAGWETIQIKGIGRKDEKAAVHLKGSTKAYVDGDFDTLAVVDTSCGDVWLMPWAVVRNKRWWYPVGQWDAYKTHAMGYA</sequence>
<dbReference type="InterPro" id="IPR011856">
    <property type="entry name" value="tRNA_endonuc-like_dom_sf"/>
</dbReference>
<evidence type="ECO:0000313" key="1">
    <source>
        <dbReference type="EMBL" id="KKL24499.1"/>
    </source>
</evidence>
<dbReference type="Gene3D" id="3.40.1350.10">
    <property type="match status" value="1"/>
</dbReference>
<reference evidence="1" key="1">
    <citation type="journal article" date="2015" name="Nature">
        <title>Complex archaea that bridge the gap between prokaryotes and eukaryotes.</title>
        <authorList>
            <person name="Spang A."/>
            <person name="Saw J.H."/>
            <person name="Jorgensen S.L."/>
            <person name="Zaremba-Niedzwiedzka K."/>
            <person name="Martijn J."/>
            <person name="Lind A.E."/>
            <person name="van Eijk R."/>
            <person name="Schleper C."/>
            <person name="Guy L."/>
            <person name="Ettema T.J."/>
        </authorList>
    </citation>
    <scope>NUCLEOTIDE SEQUENCE</scope>
</reference>
<evidence type="ECO:0008006" key="2">
    <source>
        <dbReference type="Google" id="ProtNLM"/>
    </source>
</evidence>
<dbReference type="GO" id="GO:0003676">
    <property type="term" value="F:nucleic acid binding"/>
    <property type="evidence" value="ECO:0007669"/>
    <property type="project" value="InterPro"/>
</dbReference>
<comment type="caution">
    <text evidence="1">The sequence shown here is derived from an EMBL/GenBank/DDBJ whole genome shotgun (WGS) entry which is preliminary data.</text>
</comment>